<dbReference type="InterPro" id="IPR001680">
    <property type="entry name" value="WD40_rpt"/>
</dbReference>
<keyword evidence="1 3" id="KW-0853">WD repeat</keyword>
<name>A0A7S0LIE7_9EUKA</name>
<dbReference type="InterPro" id="IPR019775">
    <property type="entry name" value="WD40_repeat_CS"/>
</dbReference>
<reference evidence="4" key="1">
    <citation type="submission" date="2021-01" db="EMBL/GenBank/DDBJ databases">
        <authorList>
            <person name="Corre E."/>
            <person name="Pelletier E."/>
            <person name="Niang G."/>
            <person name="Scheremetjew M."/>
            <person name="Finn R."/>
            <person name="Kale V."/>
            <person name="Holt S."/>
            <person name="Cochrane G."/>
            <person name="Meng A."/>
            <person name="Brown T."/>
            <person name="Cohen L."/>
        </authorList>
    </citation>
    <scope>NUCLEOTIDE SEQUENCE</scope>
    <source>
        <strain evidence="4">PLY182g</strain>
    </source>
</reference>
<dbReference type="InterPro" id="IPR045159">
    <property type="entry name" value="DCAF7-like"/>
</dbReference>
<evidence type="ECO:0000256" key="3">
    <source>
        <dbReference type="PROSITE-ProRule" id="PRU00221"/>
    </source>
</evidence>
<proteinExistence type="predicted"/>
<dbReference type="InterPro" id="IPR036322">
    <property type="entry name" value="WD40_repeat_dom_sf"/>
</dbReference>
<evidence type="ECO:0000256" key="2">
    <source>
        <dbReference type="ARBA" id="ARBA00022737"/>
    </source>
</evidence>
<dbReference type="PANTHER" id="PTHR19919">
    <property type="entry name" value="WD REPEAT CONTAINING PROTEIN"/>
    <property type="match status" value="1"/>
</dbReference>
<feature type="repeat" description="WD" evidence="3">
    <location>
        <begin position="263"/>
        <end position="298"/>
    </location>
</feature>
<dbReference type="EMBL" id="HBEY01035772">
    <property type="protein sequence ID" value="CAD8613678.1"/>
    <property type="molecule type" value="Transcribed_RNA"/>
</dbReference>
<feature type="repeat" description="WD" evidence="3">
    <location>
        <begin position="169"/>
        <end position="210"/>
    </location>
</feature>
<dbReference type="PROSITE" id="PS50082">
    <property type="entry name" value="WD_REPEATS_2"/>
    <property type="match status" value="2"/>
</dbReference>
<evidence type="ECO:0000313" key="4">
    <source>
        <dbReference type="EMBL" id="CAD8613678.1"/>
    </source>
</evidence>
<dbReference type="Gene3D" id="2.130.10.10">
    <property type="entry name" value="YVTN repeat-like/Quinoprotein amine dehydrogenase"/>
    <property type="match status" value="1"/>
</dbReference>
<evidence type="ECO:0000256" key="1">
    <source>
        <dbReference type="ARBA" id="ARBA00022574"/>
    </source>
</evidence>
<dbReference type="Pfam" id="PF00400">
    <property type="entry name" value="WD40"/>
    <property type="match status" value="2"/>
</dbReference>
<keyword evidence="2" id="KW-0677">Repeat</keyword>
<organism evidence="4">
    <name type="scientific">Coccolithus braarudii</name>
    <dbReference type="NCBI Taxonomy" id="221442"/>
    <lineage>
        <taxon>Eukaryota</taxon>
        <taxon>Haptista</taxon>
        <taxon>Haptophyta</taxon>
        <taxon>Prymnesiophyceae</taxon>
        <taxon>Coccolithales</taxon>
        <taxon>Coccolithaceae</taxon>
        <taxon>Coccolithus</taxon>
    </lineage>
</organism>
<accession>A0A7S0LIE7</accession>
<sequence length="343" mass="38760">MSAADAREAKASGNKRKEIFTYTAPWLIYGMNWSVRADQRFRLAIGSFEEEYNNSVRITQLNEETHKFVDITAFEHPYPATKIMWIPDQNGTRPDLLATTGDYLRLWKVTDNKTVSLECLLNNNKNTEYCAPLTSFDWNESDPNIMGTSSIDTTCTIWDINKMQAKTQLIAHDKEVYDLAFAAGVNVFASVGADGSVRMFDLRSLEHSTIIYESSDRQGGSPVPLIRLAWNKQDPNYLGMITMDSNKCVVLDIRVPSLPAAQLEGHTQCVNALAWAPHSSCHICTAGDDNQALIWDLSHMPKPVEEPILAYYGESEVNQLQWSRSQPDWIAICFDKKLQILRV</sequence>
<gene>
    <name evidence="4" type="ORF">CPEL01642_LOCUS17058</name>
</gene>
<dbReference type="AlphaFoldDB" id="A0A7S0LIE7"/>
<protein>
    <submittedName>
        <fullName evidence="4">Uncharacterized protein</fullName>
    </submittedName>
</protein>
<dbReference type="InterPro" id="IPR015943">
    <property type="entry name" value="WD40/YVTN_repeat-like_dom_sf"/>
</dbReference>
<dbReference type="PROSITE" id="PS50294">
    <property type="entry name" value="WD_REPEATS_REGION"/>
    <property type="match status" value="1"/>
</dbReference>
<dbReference type="SMART" id="SM00320">
    <property type="entry name" value="WD40"/>
    <property type="match status" value="5"/>
</dbReference>
<dbReference type="PROSITE" id="PS00678">
    <property type="entry name" value="WD_REPEATS_1"/>
    <property type="match status" value="1"/>
</dbReference>
<dbReference type="SUPFAM" id="SSF50978">
    <property type="entry name" value="WD40 repeat-like"/>
    <property type="match status" value="1"/>
</dbReference>